<dbReference type="EMBL" id="JADIMH010000012">
    <property type="protein sequence ID" value="MBO8466588.1"/>
    <property type="molecule type" value="Genomic_DNA"/>
</dbReference>
<dbReference type="PANTHER" id="PTHR33307">
    <property type="entry name" value="ALPHA-RHAMNOSIDASE (EUROFUNG)"/>
    <property type="match status" value="1"/>
</dbReference>
<dbReference type="Pfam" id="PF25788">
    <property type="entry name" value="Ig_Rha78A_N"/>
    <property type="match status" value="1"/>
</dbReference>
<dbReference type="Pfam" id="PF05592">
    <property type="entry name" value="Bac_rhamnosid"/>
    <property type="match status" value="1"/>
</dbReference>
<reference evidence="9" key="2">
    <citation type="journal article" date="2021" name="PeerJ">
        <title>Extensive microbial diversity within the chicken gut microbiome revealed by metagenomics and culture.</title>
        <authorList>
            <person name="Gilroy R."/>
            <person name="Ravi A."/>
            <person name="Getino M."/>
            <person name="Pursley I."/>
            <person name="Horton D.L."/>
            <person name="Alikhan N.F."/>
            <person name="Baker D."/>
            <person name="Gharbi K."/>
            <person name="Hall N."/>
            <person name="Watson M."/>
            <person name="Adriaenssens E.M."/>
            <person name="Foster-Nyarko E."/>
            <person name="Jarju S."/>
            <person name="Secka A."/>
            <person name="Antonio M."/>
            <person name="Oren A."/>
            <person name="Chaudhuri R.R."/>
            <person name="La Ragione R."/>
            <person name="Hildebrand F."/>
            <person name="Pallen M.J."/>
        </authorList>
    </citation>
    <scope>NUCLEOTIDE SEQUENCE</scope>
    <source>
        <strain evidence="9">B1-15692</strain>
    </source>
</reference>
<dbReference type="InterPro" id="IPR013783">
    <property type="entry name" value="Ig-like_fold"/>
</dbReference>
<evidence type="ECO:0000313" key="9">
    <source>
        <dbReference type="EMBL" id="MBO8466588.1"/>
    </source>
</evidence>
<dbReference type="Pfam" id="PF08531">
    <property type="entry name" value="Bac_rhamnosid_N"/>
    <property type="match status" value="1"/>
</dbReference>
<feature type="chain" id="PRO_5039218826" description="alpha-L-rhamnosidase" evidence="4">
    <location>
        <begin position="29"/>
        <end position="934"/>
    </location>
</feature>
<dbReference type="Gene3D" id="2.60.120.260">
    <property type="entry name" value="Galactose-binding domain-like"/>
    <property type="match status" value="2"/>
</dbReference>
<dbReference type="Gene3D" id="2.60.420.10">
    <property type="entry name" value="Maltose phosphorylase, domain 3"/>
    <property type="match status" value="1"/>
</dbReference>
<dbReference type="Pfam" id="PF17389">
    <property type="entry name" value="Bac_rhamnosid6H"/>
    <property type="match status" value="1"/>
</dbReference>
<proteinExistence type="predicted"/>
<feature type="domain" description="Alpha-L-rhamnosidase C-terminal" evidence="8">
    <location>
        <begin position="828"/>
        <end position="906"/>
    </location>
</feature>
<dbReference type="Proteomes" id="UP000823660">
    <property type="component" value="Unassembled WGS sequence"/>
</dbReference>
<reference evidence="9" key="1">
    <citation type="submission" date="2020-10" db="EMBL/GenBank/DDBJ databases">
        <authorList>
            <person name="Gilroy R."/>
        </authorList>
    </citation>
    <scope>NUCLEOTIDE SEQUENCE</scope>
    <source>
        <strain evidence="9">B1-15692</strain>
    </source>
</reference>
<dbReference type="AlphaFoldDB" id="A0A9D9I7J0"/>
<dbReference type="InterPro" id="IPR016007">
    <property type="entry name" value="Alpha_rhamnosid"/>
</dbReference>
<comment type="catalytic activity">
    <reaction evidence="1">
        <text>Hydrolysis of terminal non-reducing alpha-L-rhamnose residues in alpha-L-rhamnosides.</text>
        <dbReference type="EC" id="3.2.1.40"/>
    </reaction>
</comment>
<dbReference type="Gene3D" id="2.60.40.10">
    <property type="entry name" value="Immunoglobulins"/>
    <property type="match status" value="1"/>
</dbReference>
<comment type="caution">
    <text evidence="9">The sequence shown here is derived from an EMBL/GenBank/DDBJ whole genome shotgun (WGS) entry which is preliminary data.</text>
</comment>
<dbReference type="GO" id="GO:0030596">
    <property type="term" value="F:alpha-L-rhamnosidase activity"/>
    <property type="evidence" value="ECO:0007669"/>
    <property type="project" value="UniProtKB-EC"/>
</dbReference>
<gene>
    <name evidence="9" type="ORF">IAB99_02335</name>
</gene>
<accession>A0A9D9I7J0</accession>
<evidence type="ECO:0000259" key="6">
    <source>
        <dbReference type="Pfam" id="PF08531"/>
    </source>
</evidence>
<keyword evidence="3 9" id="KW-0378">Hydrolase</keyword>
<evidence type="ECO:0000256" key="4">
    <source>
        <dbReference type="SAM" id="SignalP"/>
    </source>
</evidence>
<dbReference type="Pfam" id="PF17390">
    <property type="entry name" value="Bac_rhamnosid_C"/>
    <property type="match status" value="1"/>
</dbReference>
<dbReference type="GO" id="GO:0005975">
    <property type="term" value="P:carbohydrate metabolic process"/>
    <property type="evidence" value="ECO:0007669"/>
    <property type="project" value="InterPro"/>
</dbReference>
<dbReference type="InterPro" id="IPR008902">
    <property type="entry name" value="Rhamnosid_concanavalin"/>
</dbReference>
<name>A0A9D9I7J0_9BACT</name>
<dbReference type="SUPFAM" id="SSF48208">
    <property type="entry name" value="Six-hairpin glycosidases"/>
    <property type="match status" value="1"/>
</dbReference>
<evidence type="ECO:0000256" key="1">
    <source>
        <dbReference type="ARBA" id="ARBA00001445"/>
    </source>
</evidence>
<dbReference type="InterPro" id="IPR008928">
    <property type="entry name" value="6-hairpin_glycosidase_sf"/>
</dbReference>
<feature type="domain" description="Alpha-L-rhamnosidase six-hairpin glycosidase" evidence="7">
    <location>
        <begin position="478"/>
        <end position="825"/>
    </location>
</feature>
<dbReference type="PANTHER" id="PTHR33307:SF6">
    <property type="entry name" value="ALPHA-RHAMNOSIDASE (EUROFUNG)-RELATED"/>
    <property type="match status" value="1"/>
</dbReference>
<evidence type="ECO:0000259" key="5">
    <source>
        <dbReference type="Pfam" id="PF05592"/>
    </source>
</evidence>
<dbReference type="PIRSF" id="PIRSF010631">
    <property type="entry name" value="A-rhamnsds"/>
    <property type="match status" value="1"/>
</dbReference>
<organism evidence="9 10">
    <name type="scientific">Candidatus Cryptobacteroides faecipullorum</name>
    <dbReference type="NCBI Taxonomy" id="2840764"/>
    <lineage>
        <taxon>Bacteria</taxon>
        <taxon>Pseudomonadati</taxon>
        <taxon>Bacteroidota</taxon>
        <taxon>Bacteroidia</taxon>
        <taxon>Bacteroidales</taxon>
        <taxon>Candidatus Cryptobacteroides</taxon>
    </lineage>
</organism>
<dbReference type="InterPro" id="IPR012341">
    <property type="entry name" value="6hp_glycosidase-like_sf"/>
</dbReference>
<evidence type="ECO:0000256" key="3">
    <source>
        <dbReference type="ARBA" id="ARBA00022801"/>
    </source>
</evidence>
<dbReference type="InterPro" id="IPR035398">
    <property type="entry name" value="Bac_rhamnosid_C"/>
</dbReference>
<evidence type="ECO:0000256" key="2">
    <source>
        <dbReference type="ARBA" id="ARBA00012652"/>
    </source>
</evidence>
<evidence type="ECO:0000259" key="7">
    <source>
        <dbReference type="Pfam" id="PF17389"/>
    </source>
</evidence>
<feature type="signal peptide" evidence="4">
    <location>
        <begin position="1"/>
        <end position="28"/>
    </location>
</feature>
<evidence type="ECO:0000259" key="8">
    <source>
        <dbReference type="Pfam" id="PF17390"/>
    </source>
</evidence>
<dbReference type="Gene3D" id="1.50.10.10">
    <property type="match status" value="1"/>
</dbReference>
<feature type="domain" description="Alpha-L-rhamnosidase concanavalin-like" evidence="5">
    <location>
        <begin position="373"/>
        <end position="472"/>
    </location>
</feature>
<dbReference type="InterPro" id="IPR013737">
    <property type="entry name" value="Bac_rhamnosid_N"/>
</dbReference>
<protein>
    <recommendedName>
        <fullName evidence="2">alpha-L-rhamnosidase</fullName>
        <ecNumber evidence="2">3.2.1.40</ecNumber>
    </recommendedName>
</protein>
<sequence>MKTKVNIMASVLTLVIAAMFPTVLPAKAPDVFAVGLKCNMMADPVGIGNDGVFLSWMLDSDGSGVMQTAYRIQAGSSEEDILSGKADKWDSGWVKSSETVYIPYEGKPLASGETCYWRVQVKTNAGRTGWSPVARWTMALLSANDWKAQWIGFDECAEGEKAEGGNTRLAARYFRKDFTVSGGSRGDSGIDRAVLYISGLGMYEAYVNGRRIGDQVHSPVVSDYDKSVYYNTFDVTSLLEPAGLNTLGAAVGNGLYFAPRNPGLRHFGYPKLLARLEITYEDGTVQSVVSDDTWAVSADGPVRANNYYDGEEYDSRKEMPGWSEPEFFGKSSEDMKARWMAASIVDAPSGRLKAQPNPPIKVMHTVKPVSVTETEPGKYILDMGQNMVGWIRMSGKVPSGQEVRLRFAELLNPDGSLYTANLRSAASTDVFIGNGMEFVWRPSFVFHGFRYVEVTGCPEKPDKDDFVGEVIYDMMPFSGTFSTSDSMIDRIYGNATWGIRGNYHGMPTDCPQRDERLGWLGDRTTGAFGESYVFDNNLLYAKWLQDIEETQREDGAISDVCPNFWQLYNNDVTWPSAYFNIALMLYERYGNAEPIKRHYPSMKKWMDMMASDHMSDGIILNDTYGDWCMPPESPELIHSQDPARKTDGRLLSTATYYYLLGVMERFAVIAGHEADIEGYRDLASEVRKAYNEEFQNRDASGNDMWYGNNTVTANLLSLVYGLVPEGYEETVFRHIVDKTVNDFNGHVSTGVIGICHLMRTLTGYGRADLALRLATNTGYPSWGYMVEHGATTIWELWNGDTADPAMNSANHVMLLGDLLIWFYEDLAGIKTAPGAVAFSRLEMKPYPVEGLDRVEASYDSVRGRIGSVWEKKEDGKFEWNVTLPANTSAEIWVPSAAGTAVEVSGKAEFLRDEPGYSVYRIGSGNWNFVSELHP</sequence>
<dbReference type="EC" id="3.2.1.40" evidence="2"/>
<dbReference type="InterPro" id="IPR035396">
    <property type="entry name" value="Bac_rhamnosid6H"/>
</dbReference>
<keyword evidence="4" id="KW-0732">Signal</keyword>
<feature type="domain" description="Bacterial alpha-L-rhamnosidase N-terminal" evidence="6">
    <location>
        <begin position="190"/>
        <end position="363"/>
    </location>
</feature>
<evidence type="ECO:0000313" key="10">
    <source>
        <dbReference type="Proteomes" id="UP000823660"/>
    </source>
</evidence>